<sequence>MSLSHQSQPVVYLAATGHGFGHAVRICAVAAAIQQLNPNILLILVTTAPRWLLEAYIPGDFIYRPRAFDVGVIQSDSLKMDQTETLKKNQEIFSKKNSIIASEVNFIKTNKVGLILADIPPLAALIAKTANIPCWMMSNFGWDFIYRDWGDDFQIIADQISQCYQQCDRLFRLPMAEPMNAFNSIIDVGLTGGNPHYTEAELRDKFKLVAPRNQIVLLTFGGLGLDQIPYHNLSRFSDWQFITFDRQAPELPNLTKITETSLRPVDFMPICGRVVSKPGFSTFSETMRLDVPIVSLTRNDFAEAIFLLEGIQNYADHQIINTETFYQGNWDFLLTPLNRPKIGKTLSKDGAEVIACAVVEYFK</sequence>
<organism evidence="1 2">
    <name type="scientific">Aphanothece sacrum FPU1</name>
    <dbReference type="NCBI Taxonomy" id="1920663"/>
    <lineage>
        <taxon>Bacteria</taxon>
        <taxon>Bacillati</taxon>
        <taxon>Cyanobacteriota</taxon>
        <taxon>Cyanophyceae</taxon>
        <taxon>Oscillatoriophycideae</taxon>
        <taxon>Chroococcales</taxon>
        <taxon>Aphanothecaceae</taxon>
        <taxon>Aphanothece</taxon>
    </lineage>
</organism>
<name>A0A401IKX3_APHSA</name>
<reference evidence="2" key="1">
    <citation type="submission" date="2017-05" db="EMBL/GenBank/DDBJ databases">
        <title>Physiological properties and genetic analysis related to exopolysaccharide production of fresh-water unicellular cyanobacterium Aphanothece sacrum, Suizenji Nori, that has been cultured as a food source in Japan.</title>
        <authorList>
            <person name="Kanesaki Y."/>
            <person name="Yoshikawa S."/>
            <person name="Ohki K."/>
        </authorList>
    </citation>
    <scope>NUCLEOTIDE SEQUENCE [LARGE SCALE GENOMIC DNA]</scope>
    <source>
        <strain evidence="2">FPU1</strain>
    </source>
</reference>
<keyword evidence="2" id="KW-1185">Reference proteome</keyword>
<dbReference type="EMBL" id="BDQK01000014">
    <property type="protein sequence ID" value="GBF81888.1"/>
    <property type="molecule type" value="Genomic_DNA"/>
</dbReference>
<protein>
    <recommendedName>
        <fullName evidence="3">Glycosyl transferase</fullName>
    </recommendedName>
</protein>
<gene>
    <name evidence="1" type="ORF">AsFPU1_3310</name>
</gene>
<evidence type="ECO:0000313" key="2">
    <source>
        <dbReference type="Proteomes" id="UP000287247"/>
    </source>
</evidence>
<comment type="caution">
    <text evidence="1">The sequence shown here is derived from an EMBL/GenBank/DDBJ whole genome shotgun (WGS) entry which is preliminary data.</text>
</comment>
<dbReference type="PANTHER" id="PTHR38134">
    <property type="entry name" value="SLR1395 PROTEIN"/>
    <property type="match status" value="1"/>
</dbReference>
<dbReference type="PANTHER" id="PTHR38134:SF2">
    <property type="entry name" value="GALACTOKINASE"/>
    <property type="match status" value="1"/>
</dbReference>
<evidence type="ECO:0000313" key="1">
    <source>
        <dbReference type="EMBL" id="GBF81888.1"/>
    </source>
</evidence>
<dbReference type="Proteomes" id="UP000287247">
    <property type="component" value="Unassembled WGS sequence"/>
</dbReference>
<dbReference type="RefSeq" id="WP_124971300.1">
    <property type="nucleotide sequence ID" value="NZ_BDQK01000014.1"/>
</dbReference>
<dbReference type="OrthoDB" id="503106at2"/>
<proteinExistence type="predicted"/>
<dbReference type="InterPro" id="IPR053205">
    <property type="entry name" value="GHMP_kinase_L-arabinokinase"/>
</dbReference>
<evidence type="ECO:0008006" key="3">
    <source>
        <dbReference type="Google" id="ProtNLM"/>
    </source>
</evidence>
<dbReference type="AlphaFoldDB" id="A0A401IKX3"/>
<accession>A0A401IKX3</accession>